<dbReference type="RefSeq" id="WP_343797164.1">
    <property type="nucleotide sequence ID" value="NZ_BAAADJ010000011.1"/>
</dbReference>
<dbReference type="EMBL" id="BAAADJ010000011">
    <property type="protein sequence ID" value="GAA0322721.1"/>
    <property type="molecule type" value="Genomic_DNA"/>
</dbReference>
<protein>
    <submittedName>
        <fullName evidence="1">Uncharacterized protein</fullName>
    </submittedName>
</protein>
<evidence type="ECO:0000313" key="2">
    <source>
        <dbReference type="Proteomes" id="UP001500782"/>
    </source>
</evidence>
<comment type="caution">
    <text evidence="1">The sequence shown here is derived from an EMBL/GenBank/DDBJ whole genome shotgun (WGS) entry which is preliminary data.</text>
</comment>
<gene>
    <name evidence="1" type="ORF">GCM10008967_11530</name>
</gene>
<organism evidence="1 2">
    <name type="scientific">Bacillus carboniphilus</name>
    <dbReference type="NCBI Taxonomy" id="86663"/>
    <lineage>
        <taxon>Bacteria</taxon>
        <taxon>Bacillati</taxon>
        <taxon>Bacillota</taxon>
        <taxon>Bacilli</taxon>
        <taxon>Bacillales</taxon>
        <taxon>Bacillaceae</taxon>
        <taxon>Bacillus</taxon>
    </lineage>
</organism>
<keyword evidence="2" id="KW-1185">Reference proteome</keyword>
<sequence length="102" mass="12111">MKYLMLGIEHQTDKGFGINAEAFKKSADFLVESEEFITDFIPQKHMPIFFLYRHSIELFLKSMIVIFHSELSLPFPTRKPQILTEEGKWRDLDSCHWIDTLF</sequence>
<dbReference type="Proteomes" id="UP001500782">
    <property type="component" value="Unassembled WGS sequence"/>
</dbReference>
<reference evidence="2" key="1">
    <citation type="journal article" date="2019" name="Int. J. Syst. Evol. Microbiol.">
        <title>The Global Catalogue of Microorganisms (GCM) 10K type strain sequencing project: providing services to taxonomists for standard genome sequencing and annotation.</title>
        <authorList>
            <consortium name="The Broad Institute Genomics Platform"/>
            <consortium name="The Broad Institute Genome Sequencing Center for Infectious Disease"/>
            <person name="Wu L."/>
            <person name="Ma J."/>
        </authorList>
    </citation>
    <scope>NUCLEOTIDE SEQUENCE [LARGE SCALE GENOMIC DNA]</scope>
    <source>
        <strain evidence="2">JCM 9731</strain>
    </source>
</reference>
<evidence type="ECO:0000313" key="1">
    <source>
        <dbReference type="EMBL" id="GAA0322721.1"/>
    </source>
</evidence>
<accession>A0ABP3FRE4</accession>
<proteinExistence type="predicted"/>
<name>A0ABP3FRE4_9BACI</name>